<dbReference type="SUPFAM" id="SSF56601">
    <property type="entry name" value="beta-lactamase/transpeptidase-like"/>
    <property type="match status" value="1"/>
</dbReference>
<dbReference type="GO" id="GO:0005886">
    <property type="term" value="C:plasma membrane"/>
    <property type="evidence" value="ECO:0007669"/>
    <property type="project" value="TreeGrafter"/>
</dbReference>
<dbReference type="PANTHER" id="PTHR30627:SF24">
    <property type="entry name" value="PENICILLIN-BINDING PROTEIN 4B"/>
    <property type="match status" value="1"/>
</dbReference>
<evidence type="ECO:0000313" key="4">
    <source>
        <dbReference type="Proteomes" id="UP000070810"/>
    </source>
</evidence>
<dbReference type="GO" id="GO:0008658">
    <property type="term" value="F:penicillin binding"/>
    <property type="evidence" value="ECO:0007669"/>
    <property type="project" value="InterPro"/>
</dbReference>
<keyword evidence="4" id="KW-1185">Reference proteome</keyword>
<sequence>MNKPLKLITRAVFGMFIVLFFSVTMIQFVQADDLRANALNSRALMNSYKVERGAILVDGDPVAFSTPTDDDFQYVRQYANGPMYAPLTGYFSRTQGMTGLEAAMNQDLSGSGNAQFFTRIMNTLNGVEPQGSSIETTIDPAAQEAAYTAMTENGFEGAVVALEPKTGKILALTSTPGFDPNALSSNNDADIITNYRQLNDDPSQPLQNRAIAGDLYPPGSVYKLISAAAAIESGAATPSTEFDNPAQWTLPQSSSVLQNASRSTCGSGDKATLDQALVLSCNIPIAEMTTKMDDNAVPDMAAKFGFGQDLAIPTPVTPSQSPVPESKAQVALASIGQQDVRATPLQIAMVSAGIANGGTVMKPYLVDKVITPDLTVEKEFSPEQFSQPVSEKTADAVASMMEHGVNKPEGLAQNAAIDGVRVAGKTGTAENGTDADGNDLPFTLWFTGFAPVEDPEVAVAVVIADGGGANFGNEGGSFELPTAVGKRVMEAVLSE</sequence>
<feature type="domain" description="Penicillin binding protein A dimerisation" evidence="2">
    <location>
        <begin position="52"/>
        <end position="134"/>
    </location>
</feature>
<dbReference type="GO" id="GO:0071555">
    <property type="term" value="P:cell wall organization"/>
    <property type="evidence" value="ECO:0007669"/>
    <property type="project" value="TreeGrafter"/>
</dbReference>
<dbReference type="GO" id="GO:0071972">
    <property type="term" value="F:peptidoglycan L,D-transpeptidase activity"/>
    <property type="evidence" value="ECO:0007669"/>
    <property type="project" value="TreeGrafter"/>
</dbReference>
<evidence type="ECO:0000259" key="2">
    <source>
        <dbReference type="Pfam" id="PF21922"/>
    </source>
</evidence>
<dbReference type="InterPro" id="IPR001460">
    <property type="entry name" value="PCN-bd_Tpept"/>
</dbReference>
<gene>
    <name evidence="3" type="ORF">NS354_01910</name>
</gene>
<dbReference type="AlphaFoldDB" id="A0A147ERL7"/>
<dbReference type="SUPFAM" id="SSF56519">
    <property type="entry name" value="Penicillin binding protein dimerisation domain"/>
    <property type="match status" value="1"/>
</dbReference>
<dbReference type="InterPro" id="IPR036138">
    <property type="entry name" value="PBP_dimer_sf"/>
</dbReference>
<accession>A0A147ERL7</accession>
<name>A0A147ERL7_9MICO</name>
<dbReference type="InterPro" id="IPR012338">
    <property type="entry name" value="Beta-lactam/transpept-like"/>
</dbReference>
<dbReference type="OrthoDB" id="9766847at2"/>
<dbReference type="PATRIC" id="fig|1079994.3.peg.79"/>
<dbReference type="Proteomes" id="UP000070810">
    <property type="component" value="Unassembled WGS sequence"/>
</dbReference>
<comment type="caution">
    <text evidence="3">The sequence shown here is derived from an EMBL/GenBank/DDBJ whole genome shotgun (WGS) entry which is preliminary data.</text>
</comment>
<protein>
    <submittedName>
        <fullName evidence="3">Penicillin-binding protein</fullName>
    </submittedName>
</protein>
<dbReference type="PANTHER" id="PTHR30627">
    <property type="entry name" value="PEPTIDOGLYCAN D,D-TRANSPEPTIDASE"/>
    <property type="match status" value="1"/>
</dbReference>
<proteinExistence type="predicted"/>
<reference evidence="3 4" key="1">
    <citation type="journal article" date="2016" name="Front. Microbiol.">
        <title>Genomic Resource of Rice Seed Associated Bacteria.</title>
        <authorList>
            <person name="Midha S."/>
            <person name="Bansal K."/>
            <person name="Sharma S."/>
            <person name="Kumar N."/>
            <person name="Patil P.P."/>
            <person name="Chaudhry V."/>
            <person name="Patil P.B."/>
        </authorList>
    </citation>
    <scope>NUCLEOTIDE SEQUENCE [LARGE SCALE GENOMIC DNA]</scope>
    <source>
        <strain evidence="3 4">NS354</strain>
    </source>
</reference>
<dbReference type="InterPro" id="IPR054120">
    <property type="entry name" value="PBPA_dimer"/>
</dbReference>
<dbReference type="EMBL" id="LDRK01000010">
    <property type="protein sequence ID" value="KTR87074.1"/>
    <property type="molecule type" value="Genomic_DNA"/>
</dbReference>
<dbReference type="Gene3D" id="3.40.710.10">
    <property type="entry name" value="DD-peptidase/beta-lactamase superfamily"/>
    <property type="match status" value="1"/>
</dbReference>
<evidence type="ECO:0000313" key="3">
    <source>
        <dbReference type="EMBL" id="KTR87074.1"/>
    </source>
</evidence>
<dbReference type="RefSeq" id="WP_058592925.1">
    <property type="nucleotide sequence ID" value="NZ_LDRK01000010.1"/>
</dbReference>
<dbReference type="Gene3D" id="3.90.1310.10">
    <property type="entry name" value="Penicillin-binding protein 2a (Domain 2)"/>
    <property type="match status" value="1"/>
</dbReference>
<feature type="domain" description="Penicillin-binding protein transpeptidase" evidence="1">
    <location>
        <begin position="157"/>
        <end position="473"/>
    </location>
</feature>
<dbReference type="Pfam" id="PF00905">
    <property type="entry name" value="Transpeptidase"/>
    <property type="match status" value="1"/>
</dbReference>
<evidence type="ECO:0000259" key="1">
    <source>
        <dbReference type="Pfam" id="PF00905"/>
    </source>
</evidence>
<dbReference type="InterPro" id="IPR050515">
    <property type="entry name" value="Beta-lactam/transpept"/>
</dbReference>
<organism evidence="3 4">
    <name type="scientific">Leucobacter chromiiresistens</name>
    <dbReference type="NCBI Taxonomy" id="1079994"/>
    <lineage>
        <taxon>Bacteria</taxon>
        <taxon>Bacillati</taxon>
        <taxon>Actinomycetota</taxon>
        <taxon>Actinomycetes</taxon>
        <taxon>Micrococcales</taxon>
        <taxon>Microbacteriaceae</taxon>
        <taxon>Leucobacter</taxon>
    </lineage>
</organism>
<dbReference type="Pfam" id="PF21922">
    <property type="entry name" value="PBP_dimer_2"/>
    <property type="match status" value="1"/>
</dbReference>